<sequence length="30" mass="3533">MACMSFCVSVCAWRLSHYEVLVNQRVCFLH</sequence>
<dbReference type="AlphaFoldDB" id="A0A2P2QUS8"/>
<proteinExistence type="predicted"/>
<reference evidence="1" key="1">
    <citation type="submission" date="2018-02" db="EMBL/GenBank/DDBJ databases">
        <title>Rhizophora mucronata_Transcriptome.</title>
        <authorList>
            <person name="Meera S.P."/>
            <person name="Sreeshan A."/>
            <person name="Augustine A."/>
        </authorList>
    </citation>
    <scope>NUCLEOTIDE SEQUENCE</scope>
    <source>
        <tissue evidence="1">Leaf</tissue>
    </source>
</reference>
<evidence type="ECO:0000313" key="1">
    <source>
        <dbReference type="EMBL" id="MBX70753.1"/>
    </source>
</evidence>
<protein>
    <submittedName>
        <fullName evidence="1">Uncharacterized protein</fullName>
    </submittedName>
</protein>
<dbReference type="EMBL" id="GGEC01090269">
    <property type="protein sequence ID" value="MBX70753.1"/>
    <property type="molecule type" value="Transcribed_RNA"/>
</dbReference>
<accession>A0A2P2QUS8</accession>
<name>A0A2P2QUS8_RHIMU</name>
<organism evidence="1">
    <name type="scientific">Rhizophora mucronata</name>
    <name type="common">Asiatic mangrove</name>
    <dbReference type="NCBI Taxonomy" id="61149"/>
    <lineage>
        <taxon>Eukaryota</taxon>
        <taxon>Viridiplantae</taxon>
        <taxon>Streptophyta</taxon>
        <taxon>Embryophyta</taxon>
        <taxon>Tracheophyta</taxon>
        <taxon>Spermatophyta</taxon>
        <taxon>Magnoliopsida</taxon>
        <taxon>eudicotyledons</taxon>
        <taxon>Gunneridae</taxon>
        <taxon>Pentapetalae</taxon>
        <taxon>rosids</taxon>
        <taxon>fabids</taxon>
        <taxon>Malpighiales</taxon>
        <taxon>Rhizophoraceae</taxon>
        <taxon>Rhizophora</taxon>
    </lineage>
</organism>